<organism evidence="1 2">
    <name type="scientific">Parashewanella spongiae</name>
    <dbReference type="NCBI Taxonomy" id="342950"/>
    <lineage>
        <taxon>Bacteria</taxon>
        <taxon>Pseudomonadati</taxon>
        <taxon>Pseudomonadota</taxon>
        <taxon>Gammaproteobacteria</taxon>
        <taxon>Alteromonadales</taxon>
        <taxon>Shewanellaceae</taxon>
        <taxon>Parashewanella</taxon>
    </lineage>
</organism>
<reference evidence="1 2" key="1">
    <citation type="submission" date="2018-09" db="EMBL/GenBank/DDBJ databases">
        <title>Phylogeny of the Shewanellaceae, and recommendation for two new genera, Pseudoshewanella and Parashewanella.</title>
        <authorList>
            <person name="Wang G."/>
        </authorList>
    </citation>
    <scope>NUCLEOTIDE SEQUENCE [LARGE SCALE GENOMIC DNA]</scope>
    <source>
        <strain evidence="1 2">KCTC 22492</strain>
    </source>
</reference>
<dbReference type="RefSeq" id="WP_121853173.1">
    <property type="nucleotide sequence ID" value="NZ_CP037952.1"/>
</dbReference>
<evidence type="ECO:0000313" key="1">
    <source>
        <dbReference type="EMBL" id="RJY17486.1"/>
    </source>
</evidence>
<evidence type="ECO:0000313" key="2">
    <source>
        <dbReference type="Proteomes" id="UP000273022"/>
    </source>
</evidence>
<dbReference type="OrthoDB" id="6298102at2"/>
<evidence type="ECO:0008006" key="3">
    <source>
        <dbReference type="Google" id="ProtNLM"/>
    </source>
</evidence>
<proteinExistence type="predicted"/>
<accession>A0A3A6UFA2</accession>
<comment type="caution">
    <text evidence="1">The sequence shown here is derived from an EMBL/GenBank/DDBJ whole genome shotgun (WGS) entry which is preliminary data.</text>
</comment>
<protein>
    <recommendedName>
        <fullName evidence="3">DUF4178 domain-containing protein</fullName>
    </recommendedName>
</protein>
<dbReference type="Proteomes" id="UP000273022">
    <property type="component" value="Unassembled WGS sequence"/>
</dbReference>
<keyword evidence="2" id="KW-1185">Reference proteome</keyword>
<gene>
    <name evidence="1" type="ORF">D5R81_08225</name>
</gene>
<dbReference type="EMBL" id="QYYH01000040">
    <property type="protein sequence ID" value="RJY17486.1"/>
    <property type="molecule type" value="Genomic_DNA"/>
</dbReference>
<name>A0A3A6UFA2_9GAMM</name>
<sequence length="215" mass="25174">MGFLKSIFGKKEAKARQLTRPHDLLADDLITLDDSFALPKQLKGQQFKVESINTYEFEHKLTTEWQLKGVNDQAIYLTLDEDDEVYLALSMKVTRDQVEQLFDLEQFSQIFEEPGQARIQVLADQPFSELQQWLGEHYQQTSFAEFGYFHHKDYRGSRPPQEEGHGQGEEFESYQLMDDTEKYAIDIEVYHGGETEISLVMYRPVTDIREYWPAS</sequence>
<dbReference type="AlphaFoldDB" id="A0A3A6UFA2"/>